<feature type="compositionally biased region" description="Polar residues" evidence="1">
    <location>
        <begin position="1"/>
        <end position="21"/>
    </location>
</feature>
<dbReference type="InterPro" id="IPR050354">
    <property type="entry name" value="F-box/kelch-repeat_ARATH"/>
</dbReference>
<gene>
    <name evidence="3" type="ORF">F2Q69_00016414</name>
</gene>
<dbReference type="SUPFAM" id="SSF117281">
    <property type="entry name" value="Kelch motif"/>
    <property type="match status" value="1"/>
</dbReference>
<organism evidence="3 4">
    <name type="scientific">Brassica cretica</name>
    <name type="common">Mustard</name>
    <dbReference type="NCBI Taxonomy" id="69181"/>
    <lineage>
        <taxon>Eukaryota</taxon>
        <taxon>Viridiplantae</taxon>
        <taxon>Streptophyta</taxon>
        <taxon>Embryophyta</taxon>
        <taxon>Tracheophyta</taxon>
        <taxon>Spermatophyta</taxon>
        <taxon>Magnoliopsida</taxon>
        <taxon>eudicotyledons</taxon>
        <taxon>Gunneridae</taxon>
        <taxon>Pentapetalae</taxon>
        <taxon>rosids</taxon>
        <taxon>malvids</taxon>
        <taxon>Brassicales</taxon>
        <taxon>Brassicaceae</taxon>
        <taxon>Brassiceae</taxon>
        <taxon>Brassica</taxon>
    </lineage>
</organism>
<dbReference type="AlphaFoldDB" id="A0A8S9R3D5"/>
<comment type="caution">
    <text evidence="3">The sequence shown here is derived from an EMBL/GenBank/DDBJ whole genome shotgun (WGS) entry which is preliminary data.</text>
</comment>
<dbReference type="Proteomes" id="UP000712600">
    <property type="component" value="Unassembled WGS sequence"/>
</dbReference>
<dbReference type="Pfam" id="PF00646">
    <property type="entry name" value="F-box"/>
    <property type="match status" value="1"/>
</dbReference>
<dbReference type="InterPro" id="IPR001810">
    <property type="entry name" value="F-box_dom"/>
</dbReference>
<dbReference type="InterPro" id="IPR015915">
    <property type="entry name" value="Kelch-typ_b-propeller"/>
</dbReference>
<dbReference type="PANTHER" id="PTHR24414:SF23">
    <property type="entry name" value="F-BOX_KELCH-REPEAT PROTEIN SKIP6"/>
    <property type="match status" value="1"/>
</dbReference>
<accession>A0A8S9R3D5</accession>
<evidence type="ECO:0000259" key="2">
    <source>
        <dbReference type="Pfam" id="PF00646"/>
    </source>
</evidence>
<dbReference type="PANTHER" id="PTHR24414">
    <property type="entry name" value="F-BOX/KELCH-REPEAT PROTEIN SKIP4"/>
    <property type="match status" value="1"/>
</dbReference>
<feature type="region of interest" description="Disordered" evidence="1">
    <location>
        <begin position="1"/>
        <end position="22"/>
    </location>
</feature>
<feature type="domain" description="F-box" evidence="2">
    <location>
        <begin position="21"/>
        <end position="61"/>
    </location>
</feature>
<dbReference type="InterPro" id="IPR006652">
    <property type="entry name" value="Kelch_1"/>
</dbReference>
<reference evidence="3" key="1">
    <citation type="submission" date="2019-12" db="EMBL/GenBank/DDBJ databases">
        <title>Genome sequencing and annotation of Brassica cretica.</title>
        <authorList>
            <person name="Studholme D.J."/>
            <person name="Sarris P."/>
        </authorList>
    </citation>
    <scope>NUCLEOTIDE SEQUENCE</scope>
    <source>
        <strain evidence="3">PFS-109/04</strain>
        <tissue evidence="3">Leaf</tissue>
    </source>
</reference>
<dbReference type="SUPFAM" id="SSF81383">
    <property type="entry name" value="F-box domain"/>
    <property type="match status" value="1"/>
</dbReference>
<evidence type="ECO:0000313" key="4">
    <source>
        <dbReference type="Proteomes" id="UP000712600"/>
    </source>
</evidence>
<dbReference type="EMBL" id="QGKX02000996">
    <property type="protein sequence ID" value="KAF3557479.1"/>
    <property type="molecule type" value="Genomic_DNA"/>
</dbReference>
<name>A0A8S9R3D5_BRACR</name>
<dbReference type="CDD" id="cd22152">
    <property type="entry name" value="F-box_AtAFR-like"/>
    <property type="match status" value="1"/>
</dbReference>
<proteinExistence type="predicted"/>
<evidence type="ECO:0000313" key="3">
    <source>
        <dbReference type="EMBL" id="KAF3557479.1"/>
    </source>
</evidence>
<dbReference type="Pfam" id="PF01344">
    <property type="entry name" value="Kelch_1"/>
    <property type="match status" value="1"/>
</dbReference>
<dbReference type="InterPro" id="IPR036047">
    <property type="entry name" value="F-box-like_dom_sf"/>
</dbReference>
<sequence length="146" mass="15514">MAGTTSSSNDPPEPKTPTQLIPSLPDDVALNCLARVSRCDHPYLSLVSKSFRSLPKSPLLYSIRSLANATENILYVAIRIPPETGARWFTLLRRASTNSHLLVPIPSCPSSSLVGSAYAVFGSEIYVIGGSVKDVPSSSVWVLGGG</sequence>
<evidence type="ECO:0000256" key="1">
    <source>
        <dbReference type="SAM" id="MobiDB-lite"/>
    </source>
</evidence>
<protein>
    <recommendedName>
        <fullName evidence="2">F-box domain-containing protein</fullName>
    </recommendedName>
</protein>